<feature type="transmembrane region" description="Helical" evidence="13">
    <location>
        <begin position="280"/>
        <end position="303"/>
    </location>
</feature>
<dbReference type="InterPro" id="IPR011541">
    <property type="entry name" value="Ni/Co_transpt_high_affinity"/>
</dbReference>
<dbReference type="Pfam" id="PF03824">
    <property type="entry name" value="NicO"/>
    <property type="match status" value="1"/>
</dbReference>
<feature type="transmembrane region" description="Helical" evidence="13">
    <location>
        <begin position="212"/>
        <end position="231"/>
    </location>
</feature>
<evidence type="ECO:0000313" key="16">
    <source>
        <dbReference type="Proteomes" id="UP000598996"/>
    </source>
</evidence>
<dbReference type="InterPro" id="IPR051224">
    <property type="entry name" value="NiCoT_RcnA"/>
</dbReference>
<sequence length="479" mass="49719">MLTTVGVAFALLPAAAHPLDAYLQAAYLTPAPGAIRLELALSPGILVAPAALADLDPDGNHQVTTAEARAYADRIVNRLQAHVDDIPRPIALTSVDVPPYRTLQAGYGTVRLHATIPDAPSTPGPHVLVFRNNHAPPGAAYQVNALLTADAQVIHQQREAAQQQSRITYTLGRSTPVPCTGDASTPMECSQSMPSPARLAEIVQSRSLPPPVMLFALALAALLGVLHALTPGHGKTLMAAYLVGTGGRLRDALTLGAVVTFTHTASVIAVGLLALFASRFLLPGALVPTLEILSGALVVAVGAHMLRRRTTPHTHEPAVAAQTDPHAHGPHTAAAQTEPHEHGHAEQPHPAAHSEPRDHARANQPDTAAHQPARVTQRGLVAMGVSGGLVPCPEALGIMVLAVGVNRTVLGLGLIACFSLGVAAVLIGLGIALVRSRRLLARSNRLGPRWPARLALISALVVTALGTGLLVRGIGAALQ</sequence>
<proteinExistence type="inferred from homology"/>
<reference evidence="15 16" key="1">
    <citation type="submission" date="2021-01" db="EMBL/GenBank/DDBJ databases">
        <title>Actinoplanes sp. nov. LDG1-01 isolated from lichen.</title>
        <authorList>
            <person name="Saeng-In P."/>
            <person name="Phongsopitanun W."/>
            <person name="Kanchanasin P."/>
            <person name="Yuki M."/>
            <person name="Kudo T."/>
            <person name="Ohkuma M."/>
            <person name="Tanasupawat S."/>
        </authorList>
    </citation>
    <scope>NUCLEOTIDE SEQUENCE [LARGE SCALE GENOMIC DNA]</scope>
    <source>
        <strain evidence="15 16">LDG1-01</strain>
    </source>
</reference>
<comment type="caution">
    <text evidence="15">The sequence shown here is derived from an EMBL/GenBank/DDBJ whole genome shotgun (WGS) entry which is preliminary data.</text>
</comment>
<evidence type="ECO:0000256" key="2">
    <source>
        <dbReference type="ARBA" id="ARBA00004651"/>
    </source>
</evidence>
<feature type="transmembrane region" description="Helical" evidence="13">
    <location>
        <begin position="380"/>
        <end position="403"/>
    </location>
</feature>
<keyword evidence="4 13" id="KW-0813">Transport</keyword>
<dbReference type="Proteomes" id="UP000598996">
    <property type="component" value="Unassembled WGS sequence"/>
</dbReference>
<evidence type="ECO:0000256" key="13">
    <source>
        <dbReference type="RuleBase" id="RU362101"/>
    </source>
</evidence>
<dbReference type="EMBL" id="JAENHO010000004">
    <property type="protein sequence ID" value="MBL7255907.1"/>
    <property type="molecule type" value="Genomic_DNA"/>
</dbReference>
<keyword evidence="10" id="KW-0921">Nickel transport</keyword>
<protein>
    <recommendedName>
        <fullName evidence="13">Nickel/cobalt efflux system</fullName>
    </recommendedName>
</protein>
<dbReference type="PANTHER" id="PTHR40659:SF1">
    <property type="entry name" value="NICKEL_COBALT EFFLUX SYSTEM RCNA"/>
    <property type="match status" value="1"/>
</dbReference>
<dbReference type="PANTHER" id="PTHR40659">
    <property type="entry name" value="NICKEL/COBALT EFFLUX SYSTEM RCNA"/>
    <property type="match status" value="1"/>
</dbReference>
<gene>
    <name evidence="15" type="ORF">JKJ07_16515</name>
</gene>
<feature type="transmembrane region" description="Helical" evidence="13">
    <location>
        <begin position="454"/>
        <end position="478"/>
    </location>
</feature>
<feature type="compositionally biased region" description="Basic and acidic residues" evidence="14">
    <location>
        <begin position="338"/>
        <end position="361"/>
    </location>
</feature>
<keyword evidence="3" id="KW-0171">Cobalt transport</keyword>
<accession>A0ABS1VME9</accession>
<keyword evidence="5" id="KW-1003">Cell membrane</keyword>
<keyword evidence="6" id="KW-0533">Nickel</keyword>
<organism evidence="15 16">
    <name type="scientific">Paractinoplanes lichenicola</name>
    <dbReference type="NCBI Taxonomy" id="2802976"/>
    <lineage>
        <taxon>Bacteria</taxon>
        <taxon>Bacillati</taxon>
        <taxon>Actinomycetota</taxon>
        <taxon>Actinomycetes</taxon>
        <taxon>Micromonosporales</taxon>
        <taxon>Micromonosporaceae</taxon>
        <taxon>Paractinoplanes</taxon>
    </lineage>
</organism>
<keyword evidence="12" id="KW-0170">Cobalt</keyword>
<evidence type="ECO:0000256" key="3">
    <source>
        <dbReference type="ARBA" id="ARBA00022426"/>
    </source>
</evidence>
<evidence type="ECO:0000256" key="1">
    <source>
        <dbReference type="ARBA" id="ARBA00002510"/>
    </source>
</evidence>
<name>A0ABS1VME9_9ACTN</name>
<evidence type="ECO:0000313" key="15">
    <source>
        <dbReference type="EMBL" id="MBL7255907.1"/>
    </source>
</evidence>
<evidence type="ECO:0000256" key="9">
    <source>
        <dbReference type="ARBA" id="ARBA00023065"/>
    </source>
</evidence>
<evidence type="ECO:0000256" key="10">
    <source>
        <dbReference type="ARBA" id="ARBA00023112"/>
    </source>
</evidence>
<evidence type="ECO:0000256" key="4">
    <source>
        <dbReference type="ARBA" id="ARBA00022448"/>
    </source>
</evidence>
<evidence type="ECO:0000256" key="8">
    <source>
        <dbReference type="ARBA" id="ARBA00022989"/>
    </source>
</evidence>
<evidence type="ECO:0000256" key="14">
    <source>
        <dbReference type="SAM" id="MobiDB-lite"/>
    </source>
</evidence>
<keyword evidence="9" id="KW-0406">Ion transport</keyword>
<evidence type="ECO:0000256" key="5">
    <source>
        <dbReference type="ARBA" id="ARBA00022475"/>
    </source>
</evidence>
<feature type="transmembrane region" description="Helical" evidence="13">
    <location>
        <begin position="409"/>
        <end position="434"/>
    </location>
</feature>
<evidence type="ECO:0000256" key="6">
    <source>
        <dbReference type="ARBA" id="ARBA00022596"/>
    </source>
</evidence>
<dbReference type="RefSeq" id="WP_202992404.1">
    <property type="nucleotide sequence ID" value="NZ_JAENHO010000004.1"/>
</dbReference>
<evidence type="ECO:0000256" key="12">
    <source>
        <dbReference type="ARBA" id="ARBA00023285"/>
    </source>
</evidence>
<evidence type="ECO:0000256" key="7">
    <source>
        <dbReference type="ARBA" id="ARBA00022692"/>
    </source>
</evidence>
<feature type="transmembrane region" description="Helical" evidence="13">
    <location>
        <begin position="252"/>
        <end position="274"/>
    </location>
</feature>
<keyword evidence="7 13" id="KW-0812">Transmembrane</keyword>
<keyword evidence="11 13" id="KW-0472">Membrane</keyword>
<keyword evidence="16" id="KW-1185">Reference proteome</keyword>
<keyword evidence="8 13" id="KW-1133">Transmembrane helix</keyword>
<comment type="subcellular location">
    <subcellularLocation>
        <location evidence="2 13">Cell membrane</location>
        <topology evidence="2 13">Multi-pass membrane protein</topology>
    </subcellularLocation>
</comment>
<evidence type="ECO:0000256" key="11">
    <source>
        <dbReference type="ARBA" id="ARBA00023136"/>
    </source>
</evidence>
<comment type="similarity">
    <text evidence="13">Belongs to the NiCoT transporter (TC 2.A.52) family.</text>
</comment>
<comment type="function">
    <text evidence="1">Efflux system for nickel and cobalt.</text>
</comment>
<feature type="region of interest" description="Disordered" evidence="14">
    <location>
        <begin position="312"/>
        <end position="374"/>
    </location>
</feature>